<feature type="domain" description="Thioredoxin" evidence="8">
    <location>
        <begin position="73"/>
        <end position="263"/>
    </location>
</feature>
<keyword evidence="7" id="KW-0812">Transmembrane</keyword>
<protein>
    <submittedName>
        <fullName evidence="9">DsbA family protein</fullName>
    </submittedName>
</protein>
<dbReference type="Proteomes" id="UP001575652">
    <property type="component" value="Unassembled WGS sequence"/>
</dbReference>
<evidence type="ECO:0000256" key="5">
    <source>
        <dbReference type="ARBA" id="ARBA00023284"/>
    </source>
</evidence>
<evidence type="ECO:0000256" key="7">
    <source>
        <dbReference type="SAM" id="Phobius"/>
    </source>
</evidence>
<evidence type="ECO:0000313" key="9">
    <source>
        <dbReference type="EMBL" id="MFB0835061.1"/>
    </source>
</evidence>
<evidence type="ECO:0000256" key="2">
    <source>
        <dbReference type="ARBA" id="ARBA00022729"/>
    </source>
</evidence>
<dbReference type="InterPro" id="IPR012336">
    <property type="entry name" value="Thioredoxin-like_fold"/>
</dbReference>
<comment type="caution">
    <text evidence="9">The sequence shown here is derived from an EMBL/GenBank/DDBJ whole genome shotgun (WGS) entry which is preliminary data.</text>
</comment>
<keyword evidence="2" id="KW-0732">Signal</keyword>
<evidence type="ECO:0000256" key="1">
    <source>
        <dbReference type="ARBA" id="ARBA00005791"/>
    </source>
</evidence>
<keyword evidence="3" id="KW-0560">Oxidoreductase</keyword>
<evidence type="ECO:0000256" key="6">
    <source>
        <dbReference type="SAM" id="MobiDB-lite"/>
    </source>
</evidence>
<sequence>MNQDESTPDNGRAAPRTEAAPTPVGPAPARRKMPWFWILPIPVALVVGLLIGAQLPVGERSPAETQAPAAATAAPGAAAPQPDIPDVSRLDPQDGTAIGSVDAPVVMVAFTDFQCPFCAKWTDATLPDLVTEYVDSGRLRIEWRDLDLFGEASLTGAHAAQAAALQGGYVDFHHRMAEGGKISPNADFGDENLRAVATELGMDGEKLIADMDSPAVKDAVRRNIEEAESLGIMSTPVFLINTTPFVCAQPLANFEAAIDAELYRAGAERP</sequence>
<dbReference type="PANTHER" id="PTHR13887">
    <property type="entry name" value="GLUTATHIONE S-TRANSFERASE KAPPA"/>
    <property type="match status" value="1"/>
</dbReference>
<name>A0ABV4UQ61_9MICC</name>
<reference evidence="9 10" key="1">
    <citation type="submission" date="2024-09" db="EMBL/GenBank/DDBJ databases">
        <authorList>
            <person name="Salinas-Garcia M.A."/>
            <person name="Prieme A."/>
        </authorList>
    </citation>
    <scope>NUCLEOTIDE SEQUENCE [LARGE SCALE GENOMIC DNA]</scope>
    <source>
        <strain evidence="9 10">DSM 21081</strain>
    </source>
</reference>
<proteinExistence type="inferred from homology"/>
<evidence type="ECO:0000313" key="10">
    <source>
        <dbReference type="Proteomes" id="UP001575652"/>
    </source>
</evidence>
<comment type="similarity">
    <text evidence="1">Belongs to the thioredoxin family. DsbA subfamily.</text>
</comment>
<dbReference type="Pfam" id="PF13462">
    <property type="entry name" value="Thioredoxin_4"/>
    <property type="match status" value="1"/>
</dbReference>
<dbReference type="InterPro" id="IPR036249">
    <property type="entry name" value="Thioredoxin-like_sf"/>
</dbReference>
<keyword evidence="7" id="KW-0472">Membrane</keyword>
<feature type="region of interest" description="Disordered" evidence="6">
    <location>
        <begin position="1"/>
        <end position="27"/>
    </location>
</feature>
<keyword evidence="5" id="KW-0676">Redox-active center</keyword>
<gene>
    <name evidence="9" type="ORF">ACETWP_10720</name>
</gene>
<keyword evidence="4" id="KW-1015">Disulfide bond</keyword>
<dbReference type="Gene3D" id="3.40.30.10">
    <property type="entry name" value="Glutaredoxin"/>
    <property type="match status" value="1"/>
</dbReference>
<dbReference type="PROSITE" id="PS51352">
    <property type="entry name" value="THIOREDOXIN_2"/>
    <property type="match status" value="1"/>
</dbReference>
<evidence type="ECO:0000256" key="3">
    <source>
        <dbReference type="ARBA" id="ARBA00023002"/>
    </source>
</evidence>
<dbReference type="SUPFAM" id="SSF52833">
    <property type="entry name" value="Thioredoxin-like"/>
    <property type="match status" value="1"/>
</dbReference>
<feature type="compositionally biased region" description="Low complexity" evidence="6">
    <location>
        <begin position="63"/>
        <end position="81"/>
    </location>
</feature>
<evidence type="ECO:0000256" key="4">
    <source>
        <dbReference type="ARBA" id="ARBA00023157"/>
    </source>
</evidence>
<dbReference type="RefSeq" id="WP_373972231.1">
    <property type="nucleotide sequence ID" value="NZ_JBHDLJ010000007.1"/>
</dbReference>
<feature type="transmembrane region" description="Helical" evidence="7">
    <location>
        <begin position="35"/>
        <end position="53"/>
    </location>
</feature>
<dbReference type="EMBL" id="JBHDLJ010000007">
    <property type="protein sequence ID" value="MFB0835061.1"/>
    <property type="molecule type" value="Genomic_DNA"/>
</dbReference>
<organism evidence="9 10">
    <name type="scientific">Arthrobacter halodurans</name>
    <dbReference type="NCBI Taxonomy" id="516699"/>
    <lineage>
        <taxon>Bacteria</taxon>
        <taxon>Bacillati</taxon>
        <taxon>Actinomycetota</taxon>
        <taxon>Actinomycetes</taxon>
        <taxon>Micrococcales</taxon>
        <taxon>Micrococcaceae</taxon>
        <taxon>Arthrobacter</taxon>
    </lineage>
</organism>
<keyword evidence="7" id="KW-1133">Transmembrane helix</keyword>
<feature type="compositionally biased region" description="Low complexity" evidence="6">
    <location>
        <begin position="12"/>
        <end position="22"/>
    </location>
</feature>
<dbReference type="PANTHER" id="PTHR13887:SF14">
    <property type="entry name" value="DISULFIDE BOND FORMATION PROTEIN D"/>
    <property type="match status" value="1"/>
</dbReference>
<keyword evidence="10" id="KW-1185">Reference proteome</keyword>
<evidence type="ECO:0000259" key="8">
    <source>
        <dbReference type="PROSITE" id="PS51352"/>
    </source>
</evidence>
<feature type="region of interest" description="Disordered" evidence="6">
    <location>
        <begin position="62"/>
        <end position="95"/>
    </location>
</feature>
<accession>A0ABV4UQ61</accession>
<dbReference type="InterPro" id="IPR013766">
    <property type="entry name" value="Thioredoxin_domain"/>
</dbReference>